<dbReference type="Gene3D" id="1.20.5.170">
    <property type="match status" value="1"/>
</dbReference>
<dbReference type="InterPro" id="IPR004827">
    <property type="entry name" value="bZIP"/>
</dbReference>
<dbReference type="Pfam" id="PF00170">
    <property type="entry name" value="bZIP_1"/>
    <property type="match status" value="1"/>
</dbReference>
<evidence type="ECO:0000256" key="6">
    <source>
        <dbReference type="ARBA" id="ARBA00023242"/>
    </source>
</evidence>
<dbReference type="PANTHER" id="PTHR46004">
    <property type="entry name" value="CYCLIC AMP RESPONSE ELEMENT-BINDING PROTEIN A"/>
    <property type="match status" value="1"/>
</dbReference>
<dbReference type="PROSITE" id="PS50217">
    <property type="entry name" value="BZIP"/>
    <property type="match status" value="1"/>
</dbReference>
<feature type="domain" description="BZIP" evidence="9">
    <location>
        <begin position="335"/>
        <end position="398"/>
    </location>
</feature>
<feature type="compositionally biased region" description="Low complexity" evidence="8">
    <location>
        <begin position="127"/>
        <end position="140"/>
    </location>
</feature>
<evidence type="ECO:0000256" key="3">
    <source>
        <dbReference type="ARBA" id="ARBA00023125"/>
    </source>
</evidence>
<keyword evidence="11" id="KW-1185">Reference proteome</keyword>
<evidence type="ECO:0000256" key="8">
    <source>
        <dbReference type="SAM" id="MobiDB-lite"/>
    </source>
</evidence>
<evidence type="ECO:0000256" key="5">
    <source>
        <dbReference type="ARBA" id="ARBA00023163"/>
    </source>
</evidence>
<keyword evidence="6" id="KW-0539">Nucleus</keyword>
<organism evidence="10 11">
    <name type="scientific">Gryllus longicercus</name>
    <dbReference type="NCBI Taxonomy" id="2509291"/>
    <lineage>
        <taxon>Eukaryota</taxon>
        <taxon>Metazoa</taxon>
        <taxon>Ecdysozoa</taxon>
        <taxon>Arthropoda</taxon>
        <taxon>Hexapoda</taxon>
        <taxon>Insecta</taxon>
        <taxon>Pterygota</taxon>
        <taxon>Neoptera</taxon>
        <taxon>Polyneoptera</taxon>
        <taxon>Orthoptera</taxon>
        <taxon>Ensifera</taxon>
        <taxon>Gryllidea</taxon>
        <taxon>Grylloidea</taxon>
        <taxon>Gryllidae</taxon>
        <taxon>Gryllinae</taxon>
        <taxon>Gryllus</taxon>
    </lineage>
</organism>
<keyword evidence="2" id="KW-0805">Transcription regulation</keyword>
<keyword evidence="3" id="KW-0238">DNA-binding</keyword>
<evidence type="ECO:0000259" key="9">
    <source>
        <dbReference type="PROSITE" id="PS50217"/>
    </source>
</evidence>
<sequence length="426" mass="44778">MDSFYDMSAGELRDLWESDLDPEAISETFGRGGSHVDEELPDWATGLSPETRVPIVLHDHLMTDAALGTLPIKSEHSYSLASDGDSGPDSPLSRDVDDDCFPCVRLDSATSRLCGDPSSSVKEEPLSEPASPTSSSEPASPASPPPAATASAAIAATAFTTADAKVCGQQSVLKQPALLLATRGGSLLTPTRVVIPKLSIKLEGSAAAAAARRLLPTGFALPPTPPSSAGSDTEGNTSPPHQSVSAAAASAAAAAAASAPRLPGRPPAATRIYLPAAGTATVSSGRQPIHTPLISCQPKGSTGTLLLTEEEKRTLLAEGYPIPTRLPLTKAEEKSLKKIRRKIKNKISAQESRRKKKEYMDALERKVESLASENSDYKRKIESLEDSNASLMTQLQKLQQLVARSSLRTVTAPLATSTQMGRATIK</sequence>
<dbReference type="GO" id="GO:0000981">
    <property type="term" value="F:DNA-binding transcription factor activity, RNA polymerase II-specific"/>
    <property type="evidence" value="ECO:0007669"/>
    <property type="project" value="TreeGrafter"/>
</dbReference>
<dbReference type="GO" id="GO:0035497">
    <property type="term" value="F:cAMP response element binding"/>
    <property type="evidence" value="ECO:0007669"/>
    <property type="project" value="TreeGrafter"/>
</dbReference>
<comment type="caution">
    <text evidence="10">The sequence shown here is derived from an EMBL/GenBank/DDBJ whole genome shotgun (WGS) entry which is preliminary data.</text>
</comment>
<dbReference type="CDD" id="cd14689">
    <property type="entry name" value="bZIP_CREB3"/>
    <property type="match status" value="1"/>
</dbReference>
<evidence type="ECO:0000313" key="11">
    <source>
        <dbReference type="Proteomes" id="UP001378592"/>
    </source>
</evidence>
<name>A0AAN9W2P4_9ORTH</name>
<protein>
    <recommendedName>
        <fullName evidence="9">BZIP domain-containing protein</fullName>
    </recommendedName>
</protein>
<dbReference type="PROSITE" id="PS00036">
    <property type="entry name" value="BZIP_BASIC"/>
    <property type="match status" value="1"/>
</dbReference>
<proteinExistence type="predicted"/>
<feature type="coiled-coil region" evidence="7">
    <location>
        <begin position="353"/>
        <end position="401"/>
    </location>
</feature>
<gene>
    <name evidence="10" type="ORF">R5R35_011809</name>
</gene>
<dbReference type="SUPFAM" id="SSF57959">
    <property type="entry name" value="Leucine zipper domain"/>
    <property type="match status" value="1"/>
</dbReference>
<evidence type="ECO:0000256" key="7">
    <source>
        <dbReference type="SAM" id="Coils"/>
    </source>
</evidence>
<evidence type="ECO:0000313" key="10">
    <source>
        <dbReference type="EMBL" id="KAK7873461.1"/>
    </source>
</evidence>
<dbReference type="SMART" id="SM00338">
    <property type="entry name" value="BRLZ"/>
    <property type="match status" value="1"/>
</dbReference>
<reference evidence="10 11" key="1">
    <citation type="submission" date="2024-03" db="EMBL/GenBank/DDBJ databases">
        <title>The genome assembly and annotation of the cricket Gryllus longicercus Weissman &amp; Gray.</title>
        <authorList>
            <person name="Szrajer S."/>
            <person name="Gray D."/>
            <person name="Ylla G."/>
        </authorList>
    </citation>
    <scope>NUCLEOTIDE SEQUENCE [LARGE SCALE GENOMIC DNA]</scope>
    <source>
        <strain evidence="10">DAG 2021-001</strain>
        <tissue evidence="10">Whole body minus gut</tissue>
    </source>
</reference>
<comment type="subcellular location">
    <subcellularLocation>
        <location evidence="1">Nucleus</location>
    </subcellularLocation>
</comment>
<dbReference type="AlphaFoldDB" id="A0AAN9W2P4"/>
<dbReference type="InterPro" id="IPR046347">
    <property type="entry name" value="bZIP_sf"/>
</dbReference>
<keyword evidence="7" id="KW-0175">Coiled coil</keyword>
<evidence type="ECO:0000256" key="2">
    <source>
        <dbReference type="ARBA" id="ARBA00023015"/>
    </source>
</evidence>
<dbReference type="GO" id="GO:0005634">
    <property type="term" value="C:nucleus"/>
    <property type="evidence" value="ECO:0007669"/>
    <property type="project" value="UniProtKB-SubCell"/>
</dbReference>
<feature type="compositionally biased region" description="Polar residues" evidence="8">
    <location>
        <begin position="227"/>
        <end position="244"/>
    </location>
</feature>
<dbReference type="Proteomes" id="UP001378592">
    <property type="component" value="Unassembled WGS sequence"/>
</dbReference>
<keyword evidence="4" id="KW-0010">Activator</keyword>
<accession>A0AAN9W2P4</accession>
<dbReference type="FunFam" id="1.20.5.170:FF:000054">
    <property type="entry name" value="Cyclic AMP-responsive element-binding protein 3-like 2"/>
    <property type="match status" value="1"/>
</dbReference>
<feature type="region of interest" description="Disordered" evidence="8">
    <location>
        <begin position="112"/>
        <end position="148"/>
    </location>
</feature>
<dbReference type="PANTHER" id="PTHR46004:SF3">
    <property type="entry name" value="CYCLIC AMP RESPONSE ELEMENT-BINDING PROTEIN A"/>
    <property type="match status" value="1"/>
</dbReference>
<feature type="region of interest" description="Disordered" evidence="8">
    <location>
        <begin position="217"/>
        <end position="249"/>
    </location>
</feature>
<evidence type="ECO:0000256" key="1">
    <source>
        <dbReference type="ARBA" id="ARBA00004123"/>
    </source>
</evidence>
<keyword evidence="5" id="KW-0804">Transcription</keyword>
<evidence type="ECO:0000256" key="4">
    <source>
        <dbReference type="ARBA" id="ARBA00023159"/>
    </source>
</evidence>
<dbReference type="EMBL" id="JAZDUA010000013">
    <property type="protein sequence ID" value="KAK7873461.1"/>
    <property type="molecule type" value="Genomic_DNA"/>
</dbReference>